<dbReference type="SUPFAM" id="SSF53448">
    <property type="entry name" value="Nucleotide-diphospho-sugar transferases"/>
    <property type="match status" value="1"/>
</dbReference>
<dbReference type="Gene3D" id="3.90.550.10">
    <property type="entry name" value="Spore Coat Polysaccharide Biosynthesis Protein SpsA, Chain A"/>
    <property type="match status" value="1"/>
</dbReference>
<dbReference type="InterPro" id="IPR001173">
    <property type="entry name" value="Glyco_trans_2-like"/>
</dbReference>
<dbReference type="CDD" id="cd00761">
    <property type="entry name" value="Glyco_tranf_GTA_type"/>
    <property type="match status" value="1"/>
</dbReference>
<evidence type="ECO:0000313" key="5">
    <source>
        <dbReference type="Proteomes" id="UP000249518"/>
    </source>
</evidence>
<dbReference type="PANTHER" id="PTHR22916:SF51">
    <property type="entry name" value="GLYCOSYLTRANSFERASE EPSH-RELATED"/>
    <property type="match status" value="1"/>
</dbReference>
<sequence length="343" mass="39324">MVKVSVIIPVYNAEKHLTACIDSLLRQTLPELEFIFVNDGSRDTSSQIIASYQATDSRIILVNQDNQGVSVARNNGIALAQGNYIGFVDADDTIAPDFFEQLYTLAVQHHVDIVVSNFKREQGGHIIHVKSSVPAEKVLDKSYINAVLLPTFIQNSSLNTCWNKFYKKKLLHHYAITFPVGVALGEDGIFNILAFNNAQNVYFTNYSGYLYKEVDGSATRDLSKKDYFNRALEVYDFDYETILNTTYHRERLEEWRSIRLVENVLSYINIYLEPNPSISLKYGMRYVKKMITHSTVQNSILNYEKLLLQHKSSYQQFLLKSIKNKSVIALLLAVRYSAFRNKK</sequence>
<evidence type="ECO:0000256" key="1">
    <source>
        <dbReference type="ARBA" id="ARBA00022676"/>
    </source>
</evidence>
<keyword evidence="2 4" id="KW-0808">Transferase</keyword>
<comment type="caution">
    <text evidence="4">The sequence shown here is derived from an EMBL/GenBank/DDBJ whole genome shotgun (WGS) entry which is preliminary data.</text>
</comment>
<organism evidence="4 5">
    <name type="scientific">Flavobacterium lacus</name>
    <dbReference type="NCBI Taxonomy" id="1353778"/>
    <lineage>
        <taxon>Bacteria</taxon>
        <taxon>Pseudomonadati</taxon>
        <taxon>Bacteroidota</taxon>
        <taxon>Flavobacteriia</taxon>
        <taxon>Flavobacteriales</taxon>
        <taxon>Flavobacteriaceae</taxon>
        <taxon>Flavobacterium</taxon>
    </lineage>
</organism>
<keyword evidence="5" id="KW-1185">Reference proteome</keyword>
<reference evidence="4 5" key="1">
    <citation type="submission" date="2018-06" db="EMBL/GenBank/DDBJ databases">
        <title>Genomic Encyclopedia of Type Strains, Phase III (KMG-III): the genomes of soil and plant-associated and newly described type strains.</title>
        <authorList>
            <person name="Whitman W."/>
        </authorList>
    </citation>
    <scope>NUCLEOTIDE SEQUENCE [LARGE SCALE GENOMIC DNA]</scope>
    <source>
        <strain evidence="4 5">CGMCC 1.12504</strain>
    </source>
</reference>
<evidence type="ECO:0000256" key="2">
    <source>
        <dbReference type="ARBA" id="ARBA00022679"/>
    </source>
</evidence>
<dbReference type="OrthoDB" id="396512at2"/>
<name>A0A328X731_9FLAO</name>
<protein>
    <submittedName>
        <fullName evidence="4">Glycosyltransferase involved in cell wall biosynthesis</fullName>
    </submittedName>
</protein>
<evidence type="ECO:0000313" key="4">
    <source>
        <dbReference type="EMBL" id="RAR51148.1"/>
    </source>
</evidence>
<dbReference type="AlphaFoldDB" id="A0A328X731"/>
<dbReference type="Proteomes" id="UP000249518">
    <property type="component" value="Unassembled WGS sequence"/>
</dbReference>
<dbReference type="Pfam" id="PF00535">
    <property type="entry name" value="Glycos_transf_2"/>
    <property type="match status" value="1"/>
</dbReference>
<keyword evidence="1" id="KW-0328">Glycosyltransferase</keyword>
<dbReference type="GO" id="GO:0016758">
    <property type="term" value="F:hexosyltransferase activity"/>
    <property type="evidence" value="ECO:0007669"/>
    <property type="project" value="UniProtKB-ARBA"/>
</dbReference>
<proteinExistence type="predicted"/>
<dbReference type="InterPro" id="IPR029044">
    <property type="entry name" value="Nucleotide-diphossugar_trans"/>
</dbReference>
<dbReference type="RefSeq" id="WP_112084726.1">
    <property type="nucleotide sequence ID" value="NZ_QLSV01000001.1"/>
</dbReference>
<dbReference type="EMBL" id="QLSV01000001">
    <property type="protein sequence ID" value="RAR51148.1"/>
    <property type="molecule type" value="Genomic_DNA"/>
</dbReference>
<accession>A0A328X731</accession>
<gene>
    <name evidence="4" type="ORF">B0I10_101324</name>
</gene>
<dbReference type="PANTHER" id="PTHR22916">
    <property type="entry name" value="GLYCOSYLTRANSFERASE"/>
    <property type="match status" value="1"/>
</dbReference>
<evidence type="ECO:0000259" key="3">
    <source>
        <dbReference type="Pfam" id="PF00535"/>
    </source>
</evidence>
<feature type="domain" description="Glycosyltransferase 2-like" evidence="3">
    <location>
        <begin position="5"/>
        <end position="124"/>
    </location>
</feature>